<accession>A0A176XJH8</accession>
<evidence type="ECO:0000256" key="6">
    <source>
        <dbReference type="ARBA" id="ARBA00023136"/>
    </source>
</evidence>
<keyword evidence="3" id="KW-1003">Cell membrane</keyword>
<keyword evidence="6 7" id="KW-0472">Membrane</keyword>
<feature type="transmembrane region" description="Helical" evidence="7">
    <location>
        <begin position="79"/>
        <end position="97"/>
    </location>
</feature>
<organism evidence="9 10">
    <name type="scientific">Agrobacterium tumefaciens</name>
    <dbReference type="NCBI Taxonomy" id="358"/>
    <lineage>
        <taxon>Bacteria</taxon>
        <taxon>Pseudomonadati</taxon>
        <taxon>Pseudomonadota</taxon>
        <taxon>Alphaproteobacteria</taxon>
        <taxon>Hyphomicrobiales</taxon>
        <taxon>Rhizobiaceae</taxon>
        <taxon>Rhizobium/Agrobacterium group</taxon>
        <taxon>Agrobacterium</taxon>
        <taxon>Agrobacterium tumefaciens complex</taxon>
    </lineage>
</organism>
<keyword evidence="2 7" id="KW-0813">Transport</keyword>
<evidence type="ECO:0000256" key="1">
    <source>
        <dbReference type="ARBA" id="ARBA00004651"/>
    </source>
</evidence>
<sequence length="295" mass="32241">MEWLFKFPTMNDDSLRALKKVIDEGFRAFTRTYGGAIEGLFTPLQSFLIWAERLLIGAPWPVVILIVGALAWFGSRSATIVSLCCGILFAIGWFGMWEDTMKTVSMIFVCAVLSIVVGLPIGIAMARSNRLQNVINPVLDVMQTMPSFVYLIPVVMLLGIGRVPGVIAVVIYAIPPMIRLTNLGIRMVDRDVLEAADAFGSSNRQKLFKVQLPLALPTIMAGINQTIMMALAMVVIASMIGVQGLGQPVLKAIANQYFTLGVFNGLAIVGIAIIFDRISQAYGLRLQKHREVAHG</sequence>
<dbReference type="SUPFAM" id="SSF161098">
    <property type="entry name" value="MetI-like"/>
    <property type="match status" value="1"/>
</dbReference>
<evidence type="ECO:0000256" key="7">
    <source>
        <dbReference type="RuleBase" id="RU363032"/>
    </source>
</evidence>
<feature type="transmembrane region" description="Helical" evidence="7">
    <location>
        <begin position="54"/>
        <end position="73"/>
    </location>
</feature>
<dbReference type="Pfam" id="PF00528">
    <property type="entry name" value="BPD_transp_1"/>
    <property type="match status" value="1"/>
</dbReference>
<evidence type="ECO:0000256" key="2">
    <source>
        <dbReference type="ARBA" id="ARBA00022448"/>
    </source>
</evidence>
<dbReference type="InterPro" id="IPR000515">
    <property type="entry name" value="MetI-like"/>
</dbReference>
<dbReference type="FunFam" id="1.10.3720.10:FF:000001">
    <property type="entry name" value="Glycine betaine ABC transporter, permease"/>
    <property type="match status" value="1"/>
</dbReference>
<proteinExistence type="inferred from homology"/>
<name>A0A176XJH8_AGRTU</name>
<dbReference type="AlphaFoldDB" id="A0A176XJH8"/>
<dbReference type="Gene3D" id="1.10.3720.10">
    <property type="entry name" value="MetI-like"/>
    <property type="match status" value="1"/>
</dbReference>
<evidence type="ECO:0000256" key="4">
    <source>
        <dbReference type="ARBA" id="ARBA00022692"/>
    </source>
</evidence>
<dbReference type="GO" id="GO:0031460">
    <property type="term" value="P:glycine betaine transport"/>
    <property type="evidence" value="ECO:0007669"/>
    <property type="project" value="TreeGrafter"/>
</dbReference>
<comment type="similarity">
    <text evidence="7">Belongs to the binding-protein-dependent transport system permease family.</text>
</comment>
<keyword evidence="5 7" id="KW-1133">Transmembrane helix</keyword>
<evidence type="ECO:0000313" key="10">
    <source>
        <dbReference type="Proteomes" id="UP000077098"/>
    </source>
</evidence>
<feature type="domain" description="ABC transmembrane type-1" evidence="8">
    <location>
        <begin position="100"/>
        <end position="279"/>
    </location>
</feature>
<evidence type="ECO:0000256" key="3">
    <source>
        <dbReference type="ARBA" id="ARBA00022475"/>
    </source>
</evidence>
<feature type="transmembrane region" description="Helical" evidence="7">
    <location>
        <begin position="214"/>
        <end position="237"/>
    </location>
</feature>
<dbReference type="PROSITE" id="PS50928">
    <property type="entry name" value="ABC_TM1"/>
    <property type="match status" value="1"/>
</dbReference>
<evidence type="ECO:0000313" key="9">
    <source>
        <dbReference type="EMBL" id="OAE49474.1"/>
    </source>
</evidence>
<reference evidence="9 10" key="1">
    <citation type="submission" date="2016-05" db="EMBL/GenBank/DDBJ databases">
        <authorList>
            <person name="Lavstsen T."/>
            <person name="Jespersen J.S."/>
        </authorList>
    </citation>
    <scope>NUCLEOTIDE SEQUENCE [LARGE SCALE GENOMIC DNA]</scope>
    <source>
        <strain evidence="9 10">KCJ1736</strain>
    </source>
</reference>
<feature type="transmembrane region" description="Helical" evidence="7">
    <location>
        <begin position="148"/>
        <end position="174"/>
    </location>
</feature>
<comment type="subcellular location">
    <subcellularLocation>
        <location evidence="1 7">Cell membrane</location>
        <topology evidence="1 7">Multi-pass membrane protein</topology>
    </subcellularLocation>
</comment>
<dbReference type="GO" id="GO:0015871">
    <property type="term" value="P:choline transport"/>
    <property type="evidence" value="ECO:0007669"/>
    <property type="project" value="TreeGrafter"/>
</dbReference>
<dbReference type="Proteomes" id="UP000077098">
    <property type="component" value="Unassembled WGS sequence"/>
</dbReference>
<gene>
    <name evidence="9" type="ORF">A7J57_18955</name>
</gene>
<dbReference type="GO" id="GO:0005275">
    <property type="term" value="F:amine transmembrane transporter activity"/>
    <property type="evidence" value="ECO:0007669"/>
    <property type="project" value="TreeGrafter"/>
</dbReference>
<dbReference type="EMBL" id="LXPS01000002">
    <property type="protein sequence ID" value="OAE49474.1"/>
    <property type="molecule type" value="Genomic_DNA"/>
</dbReference>
<dbReference type="PANTHER" id="PTHR47737">
    <property type="entry name" value="GLYCINE BETAINE/PROLINE BETAINE TRANSPORT SYSTEM PERMEASE PROTEIN PROW"/>
    <property type="match status" value="1"/>
</dbReference>
<dbReference type="RefSeq" id="WP_063947125.1">
    <property type="nucleotide sequence ID" value="NZ_CP072309.1"/>
</dbReference>
<evidence type="ECO:0000256" key="5">
    <source>
        <dbReference type="ARBA" id="ARBA00022989"/>
    </source>
</evidence>
<protein>
    <submittedName>
        <fullName evidence="9">ABC transporter permease</fullName>
    </submittedName>
</protein>
<dbReference type="GO" id="GO:0015226">
    <property type="term" value="F:carnitine transmembrane transporter activity"/>
    <property type="evidence" value="ECO:0007669"/>
    <property type="project" value="TreeGrafter"/>
</dbReference>
<feature type="transmembrane region" description="Helical" evidence="7">
    <location>
        <begin position="104"/>
        <end position="128"/>
    </location>
</feature>
<dbReference type="PANTHER" id="PTHR47737:SF1">
    <property type="entry name" value="GLYCINE BETAINE_PROLINE BETAINE TRANSPORT SYSTEM PERMEASE PROTEIN PROW"/>
    <property type="match status" value="1"/>
</dbReference>
<comment type="caution">
    <text evidence="9">The sequence shown here is derived from an EMBL/GenBank/DDBJ whole genome shotgun (WGS) entry which is preliminary data.</text>
</comment>
<evidence type="ECO:0000259" key="8">
    <source>
        <dbReference type="PROSITE" id="PS50928"/>
    </source>
</evidence>
<keyword evidence="4 7" id="KW-0812">Transmembrane</keyword>
<feature type="transmembrane region" description="Helical" evidence="7">
    <location>
        <begin position="257"/>
        <end position="275"/>
    </location>
</feature>
<dbReference type="GO" id="GO:0043190">
    <property type="term" value="C:ATP-binding cassette (ABC) transporter complex"/>
    <property type="evidence" value="ECO:0007669"/>
    <property type="project" value="TreeGrafter"/>
</dbReference>
<dbReference type="CDD" id="cd06261">
    <property type="entry name" value="TM_PBP2"/>
    <property type="match status" value="1"/>
</dbReference>
<dbReference type="InterPro" id="IPR035906">
    <property type="entry name" value="MetI-like_sf"/>
</dbReference>